<name>A0A328P3B8_9GAMM</name>
<dbReference type="Gene3D" id="1.10.150.280">
    <property type="entry name" value="AF1531-like domain"/>
    <property type="match status" value="1"/>
</dbReference>
<dbReference type="Proteomes" id="UP000248926">
    <property type="component" value="Unassembled WGS sequence"/>
</dbReference>
<dbReference type="Pfam" id="PF12836">
    <property type="entry name" value="HHH_3"/>
    <property type="match status" value="1"/>
</dbReference>
<dbReference type="EMBL" id="NFZS01000004">
    <property type="protein sequence ID" value="RAO75456.1"/>
    <property type="molecule type" value="Genomic_DNA"/>
</dbReference>
<protein>
    <submittedName>
        <fullName evidence="3">Competence protein ComEA</fullName>
    </submittedName>
</protein>
<dbReference type="PANTHER" id="PTHR21180:SF32">
    <property type="entry name" value="ENDONUCLEASE_EXONUCLEASE_PHOSPHATASE FAMILY DOMAIN-CONTAINING PROTEIN 1"/>
    <property type="match status" value="1"/>
</dbReference>
<sequence length="143" mass="14731">MAVGLLPDGPYPGRVAARSKTEAASFHRENHMRNKIVAMLVSLAMALPAFAATPVNVNKADAATLAKSLDGIGHSKAEAIVAWREEHGPFKNVDDLGQVKGIGPATLERNRSAILLDDAAGTSKAAKPAAPAKAKAAAKATGE</sequence>
<dbReference type="InterPro" id="IPR051675">
    <property type="entry name" value="Endo/Exo/Phosphatase_dom_1"/>
</dbReference>
<accession>A0A328P3B8</accession>
<dbReference type="InterPro" id="IPR004509">
    <property type="entry name" value="Competence_ComEA_HhH"/>
</dbReference>
<feature type="transmembrane region" description="Helical" evidence="2">
    <location>
        <begin position="36"/>
        <end position="55"/>
    </location>
</feature>
<comment type="caution">
    <text evidence="3">The sequence shown here is derived from an EMBL/GenBank/DDBJ whole genome shotgun (WGS) entry which is preliminary data.</text>
</comment>
<gene>
    <name evidence="3" type="ORF">CA260_15385</name>
</gene>
<feature type="region of interest" description="Disordered" evidence="1">
    <location>
        <begin position="121"/>
        <end position="143"/>
    </location>
</feature>
<evidence type="ECO:0000256" key="2">
    <source>
        <dbReference type="SAM" id="Phobius"/>
    </source>
</evidence>
<evidence type="ECO:0000313" key="3">
    <source>
        <dbReference type="EMBL" id="RAO75456.1"/>
    </source>
</evidence>
<feature type="compositionally biased region" description="Low complexity" evidence="1">
    <location>
        <begin position="124"/>
        <end position="143"/>
    </location>
</feature>
<evidence type="ECO:0000313" key="4">
    <source>
        <dbReference type="Proteomes" id="UP000248926"/>
    </source>
</evidence>
<reference evidence="3 4" key="1">
    <citation type="journal article" date="2018" name="Genet. Mol. Biol.">
        <title>The genome sequence of Dyella jiangningensis FCAV SCS01 from a lignocellulose-decomposing microbial consortium metagenome reveals potential for biotechnological applications.</title>
        <authorList>
            <person name="Desiderato J.G."/>
            <person name="Alvarenga D.O."/>
            <person name="Constancio M.T.L."/>
            <person name="Alves L.M.C."/>
            <person name="Varani A.M."/>
        </authorList>
    </citation>
    <scope>NUCLEOTIDE SEQUENCE [LARGE SCALE GENOMIC DNA]</scope>
    <source>
        <strain evidence="3 4">FCAV SCS01</strain>
    </source>
</reference>
<dbReference type="NCBIfam" id="TIGR00426">
    <property type="entry name" value="competence protein ComEA helix-hairpin-helix repeat region"/>
    <property type="match status" value="1"/>
</dbReference>
<dbReference type="GO" id="GO:0015628">
    <property type="term" value="P:protein secretion by the type II secretion system"/>
    <property type="evidence" value="ECO:0007669"/>
    <property type="project" value="TreeGrafter"/>
</dbReference>
<dbReference type="GO" id="GO:0015627">
    <property type="term" value="C:type II protein secretion system complex"/>
    <property type="evidence" value="ECO:0007669"/>
    <property type="project" value="TreeGrafter"/>
</dbReference>
<dbReference type="PANTHER" id="PTHR21180">
    <property type="entry name" value="ENDONUCLEASE/EXONUCLEASE/PHOSPHATASE FAMILY DOMAIN-CONTAINING PROTEIN 1"/>
    <property type="match status" value="1"/>
</dbReference>
<keyword evidence="4" id="KW-1185">Reference proteome</keyword>
<evidence type="ECO:0000256" key="1">
    <source>
        <dbReference type="SAM" id="MobiDB-lite"/>
    </source>
</evidence>
<dbReference type="InterPro" id="IPR010994">
    <property type="entry name" value="RuvA_2-like"/>
</dbReference>
<organism evidence="3 4">
    <name type="scientific">Dyella jiangningensis</name>
    <dbReference type="NCBI Taxonomy" id="1379159"/>
    <lineage>
        <taxon>Bacteria</taxon>
        <taxon>Pseudomonadati</taxon>
        <taxon>Pseudomonadota</taxon>
        <taxon>Gammaproteobacteria</taxon>
        <taxon>Lysobacterales</taxon>
        <taxon>Rhodanobacteraceae</taxon>
        <taxon>Dyella</taxon>
    </lineage>
</organism>
<dbReference type="SUPFAM" id="SSF47781">
    <property type="entry name" value="RuvA domain 2-like"/>
    <property type="match status" value="1"/>
</dbReference>
<keyword evidence="2" id="KW-0472">Membrane</keyword>
<dbReference type="OrthoDB" id="7510573at2"/>
<keyword evidence="2" id="KW-1133">Transmembrane helix</keyword>
<proteinExistence type="predicted"/>
<dbReference type="AlphaFoldDB" id="A0A328P3B8"/>
<keyword evidence="2" id="KW-0812">Transmembrane</keyword>